<reference evidence="2" key="1">
    <citation type="submission" date="2014-09" db="EMBL/GenBank/DDBJ databases">
        <authorList>
            <person name="Magalhaes I.L.F."/>
            <person name="Oliveira U."/>
            <person name="Santos F.R."/>
            <person name="Vidigal T.H.D.A."/>
            <person name="Brescovit A.D."/>
            <person name="Santos A.J."/>
        </authorList>
    </citation>
    <scope>NUCLEOTIDE SEQUENCE</scope>
    <source>
        <tissue evidence="2">Shoot tissue taken approximately 20 cm above the soil surface</tissue>
    </source>
</reference>
<evidence type="ECO:0000313" key="2">
    <source>
        <dbReference type="EMBL" id="JAE11303.1"/>
    </source>
</evidence>
<feature type="compositionally biased region" description="Gly residues" evidence="1">
    <location>
        <begin position="55"/>
        <end position="64"/>
    </location>
</feature>
<dbReference type="AlphaFoldDB" id="A0A0A9FSL2"/>
<organism evidence="2">
    <name type="scientific">Arundo donax</name>
    <name type="common">Giant reed</name>
    <name type="synonym">Donax arundinaceus</name>
    <dbReference type="NCBI Taxonomy" id="35708"/>
    <lineage>
        <taxon>Eukaryota</taxon>
        <taxon>Viridiplantae</taxon>
        <taxon>Streptophyta</taxon>
        <taxon>Embryophyta</taxon>
        <taxon>Tracheophyta</taxon>
        <taxon>Spermatophyta</taxon>
        <taxon>Magnoliopsida</taxon>
        <taxon>Liliopsida</taxon>
        <taxon>Poales</taxon>
        <taxon>Poaceae</taxon>
        <taxon>PACMAD clade</taxon>
        <taxon>Arundinoideae</taxon>
        <taxon>Arundineae</taxon>
        <taxon>Arundo</taxon>
    </lineage>
</organism>
<feature type="region of interest" description="Disordered" evidence="1">
    <location>
        <begin position="47"/>
        <end position="70"/>
    </location>
</feature>
<evidence type="ECO:0000256" key="1">
    <source>
        <dbReference type="SAM" id="MobiDB-lite"/>
    </source>
</evidence>
<protein>
    <submittedName>
        <fullName evidence="2">Uncharacterized protein</fullName>
    </submittedName>
</protein>
<accession>A0A0A9FSL2</accession>
<name>A0A0A9FSL2_ARUDO</name>
<proteinExistence type="predicted"/>
<sequence length="70" mass="7496">MRQLDIPSPTTSHLHETPVEYKSHLLPCFLVPFFHPSPPLLPIDTTRSVPSRCCGGDGGGGEGRGVTAAR</sequence>
<dbReference type="EMBL" id="GBRH01186593">
    <property type="protein sequence ID" value="JAE11303.1"/>
    <property type="molecule type" value="Transcribed_RNA"/>
</dbReference>
<reference evidence="2" key="2">
    <citation type="journal article" date="2015" name="Data Brief">
        <title>Shoot transcriptome of the giant reed, Arundo donax.</title>
        <authorList>
            <person name="Barrero R.A."/>
            <person name="Guerrero F.D."/>
            <person name="Moolhuijzen P."/>
            <person name="Goolsby J.A."/>
            <person name="Tidwell J."/>
            <person name="Bellgard S.E."/>
            <person name="Bellgard M.I."/>
        </authorList>
    </citation>
    <scope>NUCLEOTIDE SEQUENCE</scope>
    <source>
        <tissue evidence="2">Shoot tissue taken approximately 20 cm above the soil surface</tissue>
    </source>
</reference>